<comment type="function">
    <text evidence="7">This is one of the proteins that bind and probably mediate the attachment of the 5S RNA into the large ribosomal subunit, where it forms part of the central protuberance.</text>
</comment>
<evidence type="ECO:0000256" key="2">
    <source>
        <dbReference type="ARBA" id="ARBA00022730"/>
    </source>
</evidence>
<dbReference type="HAMAP" id="MF_01337_B">
    <property type="entry name" value="Ribosomal_uL18_B"/>
    <property type="match status" value="1"/>
</dbReference>
<evidence type="ECO:0000256" key="5">
    <source>
        <dbReference type="ARBA" id="ARBA00023274"/>
    </source>
</evidence>
<dbReference type="GO" id="GO:0003735">
    <property type="term" value="F:structural constituent of ribosome"/>
    <property type="evidence" value="ECO:0007669"/>
    <property type="project" value="InterPro"/>
</dbReference>
<evidence type="ECO:0000256" key="3">
    <source>
        <dbReference type="ARBA" id="ARBA00022884"/>
    </source>
</evidence>
<dbReference type="CDD" id="cd00432">
    <property type="entry name" value="Ribosomal_L18_L5e"/>
    <property type="match status" value="1"/>
</dbReference>
<dbReference type="SUPFAM" id="SSF53137">
    <property type="entry name" value="Translational machinery components"/>
    <property type="match status" value="1"/>
</dbReference>
<dbReference type="AlphaFoldDB" id="A0A1F6WPC5"/>
<gene>
    <name evidence="7" type="primary">rplR</name>
    <name evidence="9" type="ORF">A2997_00960</name>
</gene>
<dbReference type="Proteomes" id="UP000179448">
    <property type="component" value="Unassembled WGS sequence"/>
</dbReference>
<dbReference type="InterPro" id="IPR004389">
    <property type="entry name" value="Ribosomal_uL18_bac-type"/>
</dbReference>
<evidence type="ECO:0000256" key="7">
    <source>
        <dbReference type="HAMAP-Rule" id="MF_01337"/>
    </source>
</evidence>
<keyword evidence="3 7" id="KW-0694">RNA-binding</keyword>
<reference evidence="9 10" key="1">
    <citation type="journal article" date="2016" name="Nat. Commun.">
        <title>Thousands of microbial genomes shed light on interconnected biogeochemical processes in an aquifer system.</title>
        <authorList>
            <person name="Anantharaman K."/>
            <person name="Brown C.T."/>
            <person name="Hug L.A."/>
            <person name="Sharon I."/>
            <person name="Castelle C.J."/>
            <person name="Probst A.J."/>
            <person name="Thomas B.C."/>
            <person name="Singh A."/>
            <person name="Wilkins M.J."/>
            <person name="Karaoz U."/>
            <person name="Brodie E.L."/>
            <person name="Williams K.H."/>
            <person name="Hubbard S.S."/>
            <person name="Banfield J.F."/>
        </authorList>
    </citation>
    <scope>NUCLEOTIDE SEQUENCE [LARGE SCALE GENOMIC DNA]</scope>
</reference>
<evidence type="ECO:0000256" key="1">
    <source>
        <dbReference type="ARBA" id="ARBA00007116"/>
    </source>
</evidence>
<feature type="region of interest" description="Disordered" evidence="8">
    <location>
        <begin position="1"/>
        <end position="22"/>
    </location>
</feature>
<evidence type="ECO:0000313" key="9">
    <source>
        <dbReference type="EMBL" id="OGI83751.1"/>
    </source>
</evidence>
<dbReference type="GO" id="GO:0005840">
    <property type="term" value="C:ribosome"/>
    <property type="evidence" value="ECO:0007669"/>
    <property type="project" value="UniProtKB-KW"/>
</dbReference>
<evidence type="ECO:0000256" key="4">
    <source>
        <dbReference type="ARBA" id="ARBA00022980"/>
    </source>
</evidence>
<comment type="subunit">
    <text evidence="7">Part of the 50S ribosomal subunit; part of the 5S rRNA/L5/L18/L25 subcomplex. Contacts the 5S and 23S rRNAs.</text>
</comment>
<dbReference type="Pfam" id="PF00861">
    <property type="entry name" value="Ribosomal_L18p"/>
    <property type="match status" value="1"/>
</dbReference>
<proteinExistence type="inferred from homology"/>
<dbReference type="InterPro" id="IPR005484">
    <property type="entry name" value="Ribosomal_uL18_bac/plant/anim"/>
</dbReference>
<evidence type="ECO:0000313" key="10">
    <source>
        <dbReference type="Proteomes" id="UP000179448"/>
    </source>
</evidence>
<sequence>MKITSSHKSIKRERRHKRIRSQVVGAAERPRLAVFRSNRYIYAQIINDATGSTIVSASDIKIKKGTKVERANIVGATIAGLATKANVMQVVFDRGGFNYTGRVKALADAARGAGLIF</sequence>
<feature type="compositionally biased region" description="Basic residues" evidence="8">
    <location>
        <begin position="8"/>
        <end position="20"/>
    </location>
</feature>
<protein>
    <recommendedName>
        <fullName evidence="6 7">Large ribosomal subunit protein uL18</fullName>
    </recommendedName>
</protein>
<dbReference type="Gene3D" id="3.30.420.100">
    <property type="match status" value="1"/>
</dbReference>
<dbReference type="InterPro" id="IPR057268">
    <property type="entry name" value="Ribosomal_L18"/>
</dbReference>
<dbReference type="FunFam" id="3.30.420.100:FF:000001">
    <property type="entry name" value="50S ribosomal protein L18"/>
    <property type="match status" value="1"/>
</dbReference>
<dbReference type="PANTHER" id="PTHR12899:SF3">
    <property type="entry name" value="LARGE RIBOSOMAL SUBUNIT PROTEIN UL18M"/>
    <property type="match status" value="1"/>
</dbReference>
<comment type="similarity">
    <text evidence="1 7">Belongs to the universal ribosomal protein uL18 family.</text>
</comment>
<keyword evidence="4 7" id="KW-0689">Ribosomal protein</keyword>
<dbReference type="GO" id="GO:1990904">
    <property type="term" value="C:ribonucleoprotein complex"/>
    <property type="evidence" value="ECO:0007669"/>
    <property type="project" value="UniProtKB-KW"/>
</dbReference>
<organism evidence="9 10">
    <name type="scientific">Candidatus Nomurabacteria bacterium RIFCSPLOWO2_01_FULL_36_10b</name>
    <dbReference type="NCBI Taxonomy" id="1801766"/>
    <lineage>
        <taxon>Bacteria</taxon>
        <taxon>Candidatus Nomuraibacteriota</taxon>
    </lineage>
</organism>
<keyword evidence="5 7" id="KW-0687">Ribonucleoprotein</keyword>
<dbReference type="NCBIfam" id="TIGR00060">
    <property type="entry name" value="L18_bact"/>
    <property type="match status" value="1"/>
</dbReference>
<comment type="caution">
    <text evidence="9">The sequence shown here is derived from an EMBL/GenBank/DDBJ whole genome shotgun (WGS) entry which is preliminary data.</text>
</comment>
<dbReference type="GO" id="GO:0006412">
    <property type="term" value="P:translation"/>
    <property type="evidence" value="ECO:0007669"/>
    <property type="project" value="UniProtKB-UniRule"/>
</dbReference>
<name>A0A1F6WPC5_9BACT</name>
<dbReference type="GO" id="GO:0005737">
    <property type="term" value="C:cytoplasm"/>
    <property type="evidence" value="ECO:0007669"/>
    <property type="project" value="UniProtKB-ARBA"/>
</dbReference>
<evidence type="ECO:0000256" key="8">
    <source>
        <dbReference type="SAM" id="MobiDB-lite"/>
    </source>
</evidence>
<evidence type="ECO:0000256" key="6">
    <source>
        <dbReference type="ARBA" id="ARBA00035197"/>
    </source>
</evidence>
<keyword evidence="2 7" id="KW-0699">rRNA-binding</keyword>
<dbReference type="GO" id="GO:0008097">
    <property type="term" value="F:5S rRNA binding"/>
    <property type="evidence" value="ECO:0007669"/>
    <property type="project" value="TreeGrafter"/>
</dbReference>
<dbReference type="STRING" id="1801766.A2997_00960"/>
<dbReference type="EMBL" id="MFUQ01000012">
    <property type="protein sequence ID" value="OGI83751.1"/>
    <property type="molecule type" value="Genomic_DNA"/>
</dbReference>
<dbReference type="PANTHER" id="PTHR12899">
    <property type="entry name" value="39S RIBOSOMAL PROTEIN L18, MITOCHONDRIAL"/>
    <property type="match status" value="1"/>
</dbReference>
<accession>A0A1F6WPC5</accession>